<sequence length="55" mass="6177">MMRSEEAARKCEMVQKNHTTLLTDGQDAPSFNARTLSPSLESVAFNTALKKLNFF</sequence>
<reference evidence="1" key="2">
    <citation type="submission" date="2013-04" db="UniProtKB">
        <authorList>
            <consortium name="EnsemblPlants"/>
        </authorList>
    </citation>
    <scope>IDENTIFICATION</scope>
</reference>
<dbReference type="AlphaFoldDB" id="J3NEK1"/>
<name>J3NEK1_ORYBR</name>
<keyword evidence="2" id="KW-1185">Reference proteome</keyword>
<proteinExistence type="predicted"/>
<evidence type="ECO:0000313" key="1">
    <source>
        <dbReference type="EnsemblPlants" id="OB12G24090.1"/>
    </source>
</evidence>
<dbReference type="Proteomes" id="UP000006038">
    <property type="component" value="Chromosome 12"/>
</dbReference>
<accession>J3NEK1</accession>
<dbReference type="EnsemblPlants" id="OB12G24090.1">
    <property type="protein sequence ID" value="OB12G24090.1"/>
    <property type="gene ID" value="OB12G24090"/>
</dbReference>
<evidence type="ECO:0000313" key="2">
    <source>
        <dbReference type="Proteomes" id="UP000006038"/>
    </source>
</evidence>
<dbReference type="Gramene" id="OB12G24090.1">
    <property type="protein sequence ID" value="OB12G24090.1"/>
    <property type="gene ID" value="OB12G24090"/>
</dbReference>
<protein>
    <submittedName>
        <fullName evidence="1">Uncharacterized protein</fullName>
    </submittedName>
</protein>
<organism evidence="1">
    <name type="scientific">Oryza brachyantha</name>
    <name type="common">malo sina</name>
    <dbReference type="NCBI Taxonomy" id="4533"/>
    <lineage>
        <taxon>Eukaryota</taxon>
        <taxon>Viridiplantae</taxon>
        <taxon>Streptophyta</taxon>
        <taxon>Embryophyta</taxon>
        <taxon>Tracheophyta</taxon>
        <taxon>Spermatophyta</taxon>
        <taxon>Magnoliopsida</taxon>
        <taxon>Liliopsida</taxon>
        <taxon>Poales</taxon>
        <taxon>Poaceae</taxon>
        <taxon>BOP clade</taxon>
        <taxon>Oryzoideae</taxon>
        <taxon>Oryzeae</taxon>
        <taxon>Oryzinae</taxon>
        <taxon>Oryza</taxon>
    </lineage>
</organism>
<reference evidence="1" key="1">
    <citation type="journal article" date="2013" name="Nat. Commun.">
        <title>Whole-genome sequencing of Oryza brachyantha reveals mechanisms underlying Oryza genome evolution.</title>
        <authorList>
            <person name="Chen J."/>
            <person name="Huang Q."/>
            <person name="Gao D."/>
            <person name="Wang J."/>
            <person name="Lang Y."/>
            <person name="Liu T."/>
            <person name="Li B."/>
            <person name="Bai Z."/>
            <person name="Luis Goicoechea J."/>
            <person name="Liang C."/>
            <person name="Chen C."/>
            <person name="Zhang W."/>
            <person name="Sun S."/>
            <person name="Liao Y."/>
            <person name="Zhang X."/>
            <person name="Yang L."/>
            <person name="Song C."/>
            <person name="Wang M."/>
            <person name="Shi J."/>
            <person name="Liu G."/>
            <person name="Liu J."/>
            <person name="Zhou H."/>
            <person name="Zhou W."/>
            <person name="Yu Q."/>
            <person name="An N."/>
            <person name="Chen Y."/>
            <person name="Cai Q."/>
            <person name="Wang B."/>
            <person name="Liu B."/>
            <person name="Min J."/>
            <person name="Huang Y."/>
            <person name="Wu H."/>
            <person name="Li Z."/>
            <person name="Zhang Y."/>
            <person name="Yin Y."/>
            <person name="Song W."/>
            <person name="Jiang J."/>
            <person name="Jackson S.A."/>
            <person name="Wing R.A."/>
            <person name="Wang J."/>
            <person name="Chen M."/>
        </authorList>
    </citation>
    <scope>NUCLEOTIDE SEQUENCE [LARGE SCALE GENOMIC DNA]</scope>
    <source>
        <strain evidence="1">cv. IRGC 101232</strain>
    </source>
</reference>
<dbReference type="HOGENOM" id="CLU_3035566_0_0_1"/>